<feature type="domain" description="Response regulatory" evidence="13">
    <location>
        <begin position="1556"/>
        <end position="1675"/>
    </location>
</feature>
<dbReference type="PRINTS" id="PR00344">
    <property type="entry name" value="BCTRLSENSOR"/>
</dbReference>
<dbReference type="SMART" id="SM00388">
    <property type="entry name" value="HisKA"/>
    <property type="match status" value="1"/>
</dbReference>
<sequence>MTFDLDRFAQQRANLSNIISYLQTIVNDAHPSQESFNTTEFEDADPESLLMWNQAYDLLKQIARDKSTSQADLVRARVVLQQGQLVSEANYLDPVPSSSSSTPAKEISEASASSSSSVLQSSTLDLQHTDEGGMVPFFKSAAVVSPPLEKHDMQINLWAGDACMHHILRVANSVSQGDLGDKIPCTCHHPTCDAINAMTQHLQIFTSHLTSAISTSSLGILDDDNEQQQQSNNDDWDGIWKDLLDTLKQTSSKSQQQLEQIEHIVTKVADGNMHACLNLDGRPKPLVPFEHTMNEMVTRLDLYTSEILQSIDRFGTRNEPTMDDISTSISSHPSSSLFDSTKQPTGVWAMLLENARGMAKALTVDLHDIVHVCKAVSQGDLTKRVTIEVNTELQEAKETINTMVDQLFEFTTQFTQMTLDVGVHGKLGGQAHVDSAQGAWKELTKNINLMASNLTLQVRDISSVCKAVARGDLSTKITAEVDGELLDLKWTINSMVDNLGTLASGLSKVALEVGVEGKLGGEAMLPNDLGGVWHDLTSNINTMVTNITAQVRDISDVSKAVARGNLMKKITVEAYGEIHDLKETINFMIDQLRIFGTEVTRVALEVGTEGKLGGQAVVENADGIWKDLTDKVNVMAANLTSQVRSIAAVTVAIADGDFSKKIVVDVNGELQDLKMAINKMVDQLRTFVSEVTRVAREVGTDGKLGGQAMVENARGTWKDLIERVNVMAANLTTQVRCIAEVTTAVANGDLSKQINVPVHGEILDLKITFNSMVEKLRMFATEVTRVAREVGTEGNLGGQAVVQGIGGTWKDLTDSVNAMAANITAQVRDIVMVSKAVAKGDLSKTITVEVKGEILDLKITINTMVQQLSIFANEVSRVALEVGTEGKLGGQAVVKDVDGTWKDLTDNVNMMAGNLTTQVRSIVAVTKAVARGDLSRKIDVDVKGEILDLKETVNSMVDQLRTFAAEVTRVAREVGTEGKLGGQAVVKDVDGTWKDLTDNVNMMASNLTNQVRDIACVCKAVACGELSKKVVVSVEGEILELKVTINSMVDRLRLFASEVTRVCKEVGTEGKLGSKAEVRDVSGVWKHIISDVNIMASNLTTQVRAFAQITEAATRDDFSQVITVEASGELDTLKTKINQMVLSLREAMQKNTLAREAAESANKSKSEFLANMSHEIRTPMNGIIGMTTLTLEETDLNRAQRENLTIVKSLALSLLTIIDDILDISKIEAGRLNIERIPFSLRSTALGIFRTMAYKGDNKLELIYEMQNTTPDWLMGDPMRLKQVLTNLLGNAVKFTEEGHVKLTVVTEDVESFDRKCIMFCVSDTGIGISSDRFNDIFDTFCQVDGSTTRKYGGTGLGLSISKRLVELMGGELWVNSILGQGSQFCFRLPIEYGDTDTAHAMALSTVRPPLSQRLLCVYHENDMNTDTFMKVIEEQCRRLETLEVVFGEFREATQTVHLLCDESSASLSKFTFNALIVNSMDMVRRLRNLPDTQHMPATVVSSDLEYLDVKESISIGMTSYINDASDLHSFACALQVTLENNMASSNNPQIQQSLCVLLVEDNIVNQRLAVKLLEKMGHKVTVAQNGQEAVAMYEEQSTDIILMDIQMPVMGGFEATAVIRKYEKERDLPRVPIIALTAHAMIGDREKCLANDMDEYVSKPLRMPELAAAINRFMPPVTPKTPQD</sequence>
<feature type="domain" description="HAMP" evidence="14">
    <location>
        <begin position="821"/>
        <end position="873"/>
    </location>
</feature>
<evidence type="ECO:0000256" key="11">
    <source>
        <dbReference type="SAM" id="MobiDB-lite"/>
    </source>
</evidence>
<feature type="domain" description="HAMP" evidence="14">
    <location>
        <begin position="1005"/>
        <end position="1057"/>
    </location>
</feature>
<reference evidence="15" key="1">
    <citation type="journal article" date="2014" name="Genome Announc.">
        <title>De novo whole-genome sequence and genome annotation of Lichtheimia ramosa.</title>
        <authorList>
            <person name="Linde J."/>
            <person name="Schwartze V."/>
            <person name="Binder U."/>
            <person name="Lass-Florl C."/>
            <person name="Voigt K."/>
            <person name="Horn F."/>
        </authorList>
    </citation>
    <scope>NUCLEOTIDE SEQUENCE</scope>
    <source>
        <strain evidence="15">JMRC FSU:6197</strain>
    </source>
</reference>
<dbReference type="PROSITE" id="PS50885">
    <property type="entry name" value="HAMP"/>
    <property type="match status" value="9"/>
</dbReference>
<dbReference type="CDD" id="cd00082">
    <property type="entry name" value="HisKA"/>
    <property type="match status" value="1"/>
</dbReference>
<dbReference type="FunFam" id="1.20.120.1530:FF:000002">
    <property type="entry name" value="Two-component osmosensing histidine kinase"/>
    <property type="match status" value="4"/>
</dbReference>
<dbReference type="Gene3D" id="1.20.120.1530">
    <property type="match status" value="4"/>
</dbReference>
<feature type="domain" description="HAMP" evidence="14">
    <location>
        <begin position="913"/>
        <end position="965"/>
    </location>
</feature>
<feature type="domain" description="HAMP" evidence="14">
    <location>
        <begin position="729"/>
        <end position="781"/>
    </location>
</feature>
<keyword evidence="4" id="KW-0808">Transferase</keyword>
<dbReference type="PROSITE" id="PS50110">
    <property type="entry name" value="RESPONSE_REGULATORY"/>
    <property type="match status" value="1"/>
</dbReference>
<gene>
    <name evidence="15" type="ORF">LRAMOSA04838</name>
</gene>
<dbReference type="SMART" id="SM00304">
    <property type="entry name" value="HAMP"/>
    <property type="match status" value="9"/>
</dbReference>
<dbReference type="Gene3D" id="3.40.50.2300">
    <property type="match status" value="1"/>
</dbReference>
<proteinExistence type="predicted"/>
<dbReference type="Gene3D" id="3.30.565.10">
    <property type="entry name" value="Histidine kinase-like ATPase, C-terminal domain"/>
    <property type="match status" value="1"/>
</dbReference>
<evidence type="ECO:0000259" key="12">
    <source>
        <dbReference type="PROSITE" id="PS50109"/>
    </source>
</evidence>
<evidence type="ECO:0000256" key="6">
    <source>
        <dbReference type="ARBA" id="ARBA00022741"/>
    </source>
</evidence>
<keyword evidence="9" id="KW-0902">Two-component regulatory system</keyword>
<feature type="domain" description="HAMP" evidence="14">
    <location>
        <begin position="1097"/>
        <end position="1149"/>
    </location>
</feature>
<organism evidence="15">
    <name type="scientific">Lichtheimia ramosa</name>
    <dbReference type="NCBI Taxonomy" id="688394"/>
    <lineage>
        <taxon>Eukaryota</taxon>
        <taxon>Fungi</taxon>
        <taxon>Fungi incertae sedis</taxon>
        <taxon>Mucoromycota</taxon>
        <taxon>Mucoromycotina</taxon>
        <taxon>Mucoromycetes</taxon>
        <taxon>Mucorales</taxon>
        <taxon>Lichtheimiaceae</taxon>
        <taxon>Lichtheimia</taxon>
    </lineage>
</organism>
<dbReference type="Pfam" id="PF00672">
    <property type="entry name" value="HAMP"/>
    <property type="match status" value="7"/>
</dbReference>
<dbReference type="InterPro" id="IPR003661">
    <property type="entry name" value="HisK_dim/P_dom"/>
</dbReference>
<dbReference type="EMBL" id="LK023368">
    <property type="protein sequence ID" value="CDS12652.1"/>
    <property type="molecule type" value="Genomic_DNA"/>
</dbReference>
<keyword evidence="6" id="KW-0547">Nucleotide-binding</keyword>
<dbReference type="GO" id="GO:0000155">
    <property type="term" value="F:phosphorelay sensor kinase activity"/>
    <property type="evidence" value="ECO:0007669"/>
    <property type="project" value="InterPro"/>
</dbReference>
<evidence type="ECO:0000256" key="5">
    <source>
        <dbReference type="ARBA" id="ARBA00022737"/>
    </source>
</evidence>
<comment type="catalytic activity">
    <reaction evidence="1">
        <text>ATP + protein L-histidine = ADP + protein N-phospho-L-histidine.</text>
        <dbReference type="EC" id="2.7.13.3"/>
    </reaction>
</comment>
<dbReference type="OrthoDB" id="10266508at2759"/>
<dbReference type="PROSITE" id="PS50109">
    <property type="entry name" value="HIS_KIN"/>
    <property type="match status" value="1"/>
</dbReference>
<dbReference type="EC" id="2.7.13.3" evidence="2"/>
<dbReference type="FunFam" id="3.30.565.10:FF:000010">
    <property type="entry name" value="Sensor histidine kinase RcsC"/>
    <property type="match status" value="1"/>
</dbReference>
<keyword evidence="5" id="KW-0677">Repeat</keyword>
<accession>A0A077X0T9</accession>
<dbReference type="Pfam" id="PF02518">
    <property type="entry name" value="HATPase_c"/>
    <property type="match status" value="1"/>
</dbReference>
<dbReference type="SUPFAM" id="SSF55874">
    <property type="entry name" value="ATPase domain of HSP90 chaperone/DNA topoisomerase II/histidine kinase"/>
    <property type="match status" value="1"/>
</dbReference>
<dbReference type="InterPro" id="IPR001789">
    <property type="entry name" value="Sig_transdc_resp-reg_receiver"/>
</dbReference>
<evidence type="ECO:0000256" key="4">
    <source>
        <dbReference type="ARBA" id="ARBA00022679"/>
    </source>
</evidence>
<dbReference type="SMART" id="SM00387">
    <property type="entry name" value="HATPase_c"/>
    <property type="match status" value="1"/>
</dbReference>
<evidence type="ECO:0000256" key="7">
    <source>
        <dbReference type="ARBA" id="ARBA00022777"/>
    </source>
</evidence>
<evidence type="ECO:0000256" key="2">
    <source>
        <dbReference type="ARBA" id="ARBA00012438"/>
    </source>
</evidence>
<dbReference type="CDD" id="cd06225">
    <property type="entry name" value="HAMP"/>
    <property type="match status" value="7"/>
</dbReference>
<keyword evidence="8" id="KW-0067">ATP-binding</keyword>
<evidence type="ECO:0000256" key="10">
    <source>
        <dbReference type="PROSITE-ProRule" id="PRU00169"/>
    </source>
</evidence>
<feature type="region of interest" description="Disordered" evidence="11">
    <location>
        <begin position="91"/>
        <end position="113"/>
    </location>
</feature>
<feature type="domain" description="HAMP" evidence="14">
    <location>
        <begin position="360"/>
        <end position="412"/>
    </location>
</feature>
<feature type="domain" description="HAMP" evidence="14">
    <location>
        <begin position="452"/>
        <end position="504"/>
    </location>
</feature>
<evidence type="ECO:0000313" key="15">
    <source>
        <dbReference type="EMBL" id="CDS12652.1"/>
    </source>
</evidence>
<dbReference type="InterPro" id="IPR004358">
    <property type="entry name" value="Sig_transdc_His_kin-like_C"/>
</dbReference>
<name>A0A077X0T9_9FUNG</name>
<evidence type="ECO:0000256" key="8">
    <source>
        <dbReference type="ARBA" id="ARBA00022840"/>
    </source>
</evidence>
<feature type="domain" description="HAMP" evidence="14">
    <location>
        <begin position="637"/>
        <end position="689"/>
    </location>
</feature>
<evidence type="ECO:0000259" key="13">
    <source>
        <dbReference type="PROSITE" id="PS50110"/>
    </source>
</evidence>
<dbReference type="Pfam" id="PF00072">
    <property type="entry name" value="Response_reg"/>
    <property type="match status" value="1"/>
</dbReference>
<evidence type="ECO:0000256" key="3">
    <source>
        <dbReference type="ARBA" id="ARBA00022553"/>
    </source>
</evidence>
<dbReference type="Gene3D" id="1.10.8.500">
    <property type="entry name" value="HAMP domain in histidine kinase"/>
    <property type="match status" value="1"/>
</dbReference>
<dbReference type="InterPro" id="IPR003660">
    <property type="entry name" value="HAMP_dom"/>
</dbReference>
<dbReference type="PANTHER" id="PTHR45339">
    <property type="entry name" value="HYBRID SIGNAL TRANSDUCTION HISTIDINE KINASE J"/>
    <property type="match status" value="1"/>
</dbReference>
<evidence type="ECO:0000256" key="1">
    <source>
        <dbReference type="ARBA" id="ARBA00000085"/>
    </source>
</evidence>
<dbReference type="InterPro" id="IPR036890">
    <property type="entry name" value="HATPase_C_sf"/>
</dbReference>
<dbReference type="Gene3D" id="1.10.287.130">
    <property type="match status" value="1"/>
</dbReference>
<dbReference type="Pfam" id="PF18947">
    <property type="entry name" value="HAMP_2"/>
    <property type="match status" value="2"/>
</dbReference>
<dbReference type="SUPFAM" id="SSF58104">
    <property type="entry name" value="Methyl-accepting chemotaxis protein (MCP) signaling domain"/>
    <property type="match status" value="4"/>
</dbReference>
<evidence type="ECO:0000256" key="9">
    <source>
        <dbReference type="ARBA" id="ARBA00023012"/>
    </source>
</evidence>
<dbReference type="GO" id="GO:0005524">
    <property type="term" value="F:ATP binding"/>
    <property type="evidence" value="ECO:0007669"/>
    <property type="project" value="UniProtKB-KW"/>
</dbReference>
<feature type="modified residue" description="4-aspartylphosphate" evidence="10">
    <location>
        <position position="1605"/>
    </location>
</feature>
<evidence type="ECO:0000259" key="14">
    <source>
        <dbReference type="PROSITE" id="PS50885"/>
    </source>
</evidence>
<dbReference type="GO" id="GO:0071474">
    <property type="term" value="P:cellular hyperosmotic response"/>
    <property type="evidence" value="ECO:0007669"/>
    <property type="project" value="TreeGrafter"/>
</dbReference>
<dbReference type="InterPro" id="IPR003594">
    <property type="entry name" value="HATPase_dom"/>
</dbReference>
<keyword evidence="3 10" id="KW-0597">Phosphoprotein</keyword>
<dbReference type="PANTHER" id="PTHR45339:SF1">
    <property type="entry name" value="HYBRID SIGNAL TRANSDUCTION HISTIDINE KINASE J"/>
    <property type="match status" value="1"/>
</dbReference>
<protein>
    <recommendedName>
        <fullName evidence="2">histidine kinase</fullName>
        <ecNumber evidence="2">2.7.13.3</ecNumber>
    </recommendedName>
</protein>
<dbReference type="Pfam" id="PF00512">
    <property type="entry name" value="HisKA"/>
    <property type="match status" value="1"/>
</dbReference>
<dbReference type="GO" id="GO:0016020">
    <property type="term" value="C:membrane"/>
    <property type="evidence" value="ECO:0007669"/>
    <property type="project" value="InterPro"/>
</dbReference>
<dbReference type="CDD" id="cd16922">
    <property type="entry name" value="HATPase_EvgS-ArcB-TorS-like"/>
    <property type="match status" value="1"/>
</dbReference>
<dbReference type="SUPFAM" id="SSF52172">
    <property type="entry name" value="CheY-like"/>
    <property type="match status" value="1"/>
</dbReference>
<dbReference type="InterPro" id="IPR011006">
    <property type="entry name" value="CheY-like_superfamily"/>
</dbReference>
<dbReference type="InterPro" id="IPR036097">
    <property type="entry name" value="HisK_dim/P_sf"/>
</dbReference>
<feature type="domain" description="Histidine kinase" evidence="12">
    <location>
        <begin position="1171"/>
        <end position="1393"/>
    </location>
</feature>
<dbReference type="FunFam" id="1.10.287.130:FF:000002">
    <property type="entry name" value="Two-component osmosensing histidine kinase"/>
    <property type="match status" value="1"/>
</dbReference>
<feature type="domain" description="HAMP" evidence="14">
    <location>
        <begin position="545"/>
        <end position="597"/>
    </location>
</feature>
<dbReference type="CDD" id="cd17546">
    <property type="entry name" value="REC_hyHK_CKI1_RcsC-like"/>
    <property type="match status" value="1"/>
</dbReference>
<dbReference type="InterPro" id="IPR005467">
    <property type="entry name" value="His_kinase_dom"/>
</dbReference>
<keyword evidence="7" id="KW-0418">Kinase</keyword>
<dbReference type="SMART" id="SM00448">
    <property type="entry name" value="REC"/>
    <property type="match status" value="1"/>
</dbReference>
<dbReference type="SUPFAM" id="SSF47384">
    <property type="entry name" value="Homodimeric domain of signal transducing histidine kinase"/>
    <property type="match status" value="1"/>
</dbReference>